<comment type="similarity">
    <text evidence="2">Belongs to the bacterial solute-binding protein 8 family.</text>
</comment>
<evidence type="ECO:0000256" key="2">
    <source>
        <dbReference type="ARBA" id="ARBA00008814"/>
    </source>
</evidence>
<dbReference type="GO" id="GO:1901678">
    <property type="term" value="P:iron coordination entity transport"/>
    <property type="evidence" value="ECO:0007669"/>
    <property type="project" value="UniProtKB-ARBA"/>
</dbReference>
<dbReference type="InterPro" id="IPR033870">
    <property type="entry name" value="FatB"/>
</dbReference>
<comment type="subcellular location">
    <subcellularLocation>
        <location evidence="1">Cell envelope</location>
    </subcellularLocation>
</comment>
<sequence>MFEETTVEVPKNPRKIVAFDLASLDTIGALGGEVTGAPLDSVPDYLEKYLADDAFNAGTLFEADLVEIESQQPDLIVIGGRSSALYEDLSEIAPTVDLSLRGSYTENLERNATFLGEVLGAEDEAAAAVSEIEAGIEEARAATADAGTGLGVMVSGGELSAMAPAADGDTGRGARGGLIYDAFGVQPVVDDIAAATHGEPVSFEFLLETDPDYLWVVDRDAATGEAGAQAAAAVLDNDIVAQTTAARQDHIVYLDPTAWYIVFGGLDTTQIMIDDVLQIAG</sequence>
<feature type="domain" description="Fe/B12 periplasmic-binding" evidence="5">
    <location>
        <begin position="15"/>
        <end position="281"/>
    </location>
</feature>
<dbReference type="AlphaFoldDB" id="A0A7K3W6Z1"/>
<organism evidence="6 7">
    <name type="scientific">Geodermatophilus sabuli</name>
    <dbReference type="NCBI Taxonomy" id="1564158"/>
    <lineage>
        <taxon>Bacteria</taxon>
        <taxon>Bacillati</taxon>
        <taxon>Actinomycetota</taxon>
        <taxon>Actinomycetes</taxon>
        <taxon>Geodermatophilales</taxon>
        <taxon>Geodermatophilaceae</taxon>
        <taxon>Geodermatophilus</taxon>
    </lineage>
</organism>
<reference evidence="6 7" key="1">
    <citation type="submission" date="2020-02" db="EMBL/GenBank/DDBJ databases">
        <title>Geodermatophilus sabuli CPCC 205279 I12A-02694.</title>
        <authorList>
            <person name="Jiang Z."/>
        </authorList>
    </citation>
    <scope>NUCLEOTIDE SEQUENCE [LARGE SCALE GENOMIC DNA]</scope>
    <source>
        <strain evidence="6 7">I12A-02694</strain>
    </source>
</reference>
<keyword evidence="4" id="KW-0732">Signal</keyword>
<evidence type="ECO:0000256" key="4">
    <source>
        <dbReference type="ARBA" id="ARBA00022729"/>
    </source>
</evidence>
<dbReference type="GO" id="GO:0030288">
    <property type="term" value="C:outer membrane-bounded periplasmic space"/>
    <property type="evidence" value="ECO:0007669"/>
    <property type="project" value="TreeGrafter"/>
</dbReference>
<dbReference type="PANTHER" id="PTHR30532:SF28">
    <property type="entry name" value="PETROBACTIN-BINDING PROTEIN YCLQ"/>
    <property type="match status" value="1"/>
</dbReference>
<dbReference type="Pfam" id="PF01497">
    <property type="entry name" value="Peripla_BP_2"/>
    <property type="match status" value="1"/>
</dbReference>
<evidence type="ECO:0000313" key="7">
    <source>
        <dbReference type="Proteomes" id="UP000470246"/>
    </source>
</evidence>
<keyword evidence="3" id="KW-0813">Transport</keyword>
<evidence type="ECO:0000313" key="6">
    <source>
        <dbReference type="EMBL" id="NEK60616.1"/>
    </source>
</evidence>
<gene>
    <name evidence="6" type="ORF">GCU56_22420</name>
</gene>
<dbReference type="PROSITE" id="PS50983">
    <property type="entry name" value="FE_B12_PBP"/>
    <property type="match status" value="1"/>
</dbReference>
<dbReference type="EMBL" id="JAAGWF010000032">
    <property type="protein sequence ID" value="NEK60616.1"/>
    <property type="molecule type" value="Genomic_DNA"/>
</dbReference>
<evidence type="ECO:0000256" key="3">
    <source>
        <dbReference type="ARBA" id="ARBA00022448"/>
    </source>
</evidence>
<dbReference type="Gene3D" id="3.40.50.1980">
    <property type="entry name" value="Nitrogenase molybdenum iron protein domain"/>
    <property type="match status" value="2"/>
</dbReference>
<dbReference type="CDD" id="cd01140">
    <property type="entry name" value="FatB"/>
    <property type="match status" value="1"/>
</dbReference>
<accession>A0A7K3W6Z1</accession>
<evidence type="ECO:0000259" key="5">
    <source>
        <dbReference type="PROSITE" id="PS50983"/>
    </source>
</evidence>
<protein>
    <submittedName>
        <fullName evidence="6">Siderophore ABC transporter substrate-binding protein</fullName>
    </submittedName>
</protein>
<dbReference type="Proteomes" id="UP000470246">
    <property type="component" value="Unassembled WGS sequence"/>
</dbReference>
<comment type="caution">
    <text evidence="6">The sequence shown here is derived from an EMBL/GenBank/DDBJ whole genome shotgun (WGS) entry which is preliminary data.</text>
</comment>
<evidence type="ECO:0000256" key="1">
    <source>
        <dbReference type="ARBA" id="ARBA00004196"/>
    </source>
</evidence>
<keyword evidence="7" id="KW-1185">Reference proteome</keyword>
<dbReference type="SUPFAM" id="SSF53807">
    <property type="entry name" value="Helical backbone' metal receptor"/>
    <property type="match status" value="1"/>
</dbReference>
<proteinExistence type="inferred from homology"/>
<dbReference type="PANTHER" id="PTHR30532">
    <property type="entry name" value="IRON III DICITRATE-BINDING PERIPLASMIC PROTEIN"/>
    <property type="match status" value="1"/>
</dbReference>
<dbReference type="InterPro" id="IPR051313">
    <property type="entry name" value="Bact_iron-sidero_bind"/>
</dbReference>
<name>A0A7K3W6Z1_9ACTN</name>
<dbReference type="InterPro" id="IPR002491">
    <property type="entry name" value="ABC_transptr_periplasmic_BD"/>
</dbReference>